<dbReference type="InParanoid" id="A0A3Q3GCF8"/>
<organism evidence="7 8">
    <name type="scientific">Labrus bergylta</name>
    <name type="common">ballan wrasse</name>
    <dbReference type="NCBI Taxonomy" id="56723"/>
    <lineage>
        <taxon>Eukaryota</taxon>
        <taxon>Metazoa</taxon>
        <taxon>Chordata</taxon>
        <taxon>Craniata</taxon>
        <taxon>Vertebrata</taxon>
        <taxon>Euteleostomi</taxon>
        <taxon>Actinopterygii</taxon>
        <taxon>Neopterygii</taxon>
        <taxon>Teleostei</taxon>
        <taxon>Neoteleostei</taxon>
        <taxon>Acanthomorphata</taxon>
        <taxon>Eupercaria</taxon>
        <taxon>Labriformes</taxon>
        <taxon>Labridae</taxon>
        <taxon>Labrus</taxon>
    </lineage>
</organism>
<feature type="chain" id="PRO_5018697044" description="Apolipoprotein M" evidence="6">
    <location>
        <begin position="21"/>
        <end position="215"/>
    </location>
</feature>
<evidence type="ECO:0000256" key="3">
    <source>
        <dbReference type="ARBA" id="ARBA00022729"/>
    </source>
</evidence>
<keyword evidence="8" id="KW-1185">Reference proteome</keyword>
<dbReference type="GO" id="GO:0005576">
    <property type="term" value="C:extracellular region"/>
    <property type="evidence" value="ECO:0007669"/>
    <property type="project" value="UniProtKB-SubCell"/>
</dbReference>
<evidence type="ECO:0000256" key="5">
    <source>
        <dbReference type="SAM" id="MobiDB-lite"/>
    </source>
</evidence>
<feature type="region of interest" description="Disordered" evidence="5">
    <location>
        <begin position="193"/>
        <end position="215"/>
    </location>
</feature>
<proteinExistence type="predicted"/>
<dbReference type="PANTHER" id="PTHR11967">
    <property type="entry name" value="ALPHA-1-ACID GLYCOPROTEIN"/>
    <property type="match status" value="1"/>
</dbReference>
<keyword evidence="2" id="KW-0964">Secreted</keyword>
<keyword evidence="4" id="KW-0325">Glycoprotein</keyword>
<evidence type="ECO:0008006" key="9">
    <source>
        <dbReference type="Google" id="ProtNLM"/>
    </source>
</evidence>
<accession>A0A3Q3GCF8</accession>
<dbReference type="InterPro" id="IPR012674">
    <property type="entry name" value="Calycin"/>
</dbReference>
<dbReference type="PANTHER" id="PTHR11967:SF2">
    <property type="entry name" value="ALPHA-1-ACID GLYCOPROTEIN 1"/>
    <property type="match status" value="1"/>
</dbReference>
<name>A0A3Q3GCF8_9LABR</name>
<evidence type="ECO:0000313" key="8">
    <source>
        <dbReference type="Proteomes" id="UP000261660"/>
    </source>
</evidence>
<dbReference type="AlphaFoldDB" id="A0A3Q3GCF8"/>
<evidence type="ECO:0000256" key="4">
    <source>
        <dbReference type="ARBA" id="ARBA00023180"/>
    </source>
</evidence>
<dbReference type="Proteomes" id="UP000261660">
    <property type="component" value="Unplaced"/>
</dbReference>
<comment type="subcellular location">
    <subcellularLocation>
        <location evidence="1">Secreted</location>
    </subcellularLocation>
</comment>
<protein>
    <recommendedName>
        <fullName evidence="9">Apolipoprotein M</fullName>
    </recommendedName>
</protein>
<reference evidence="7" key="1">
    <citation type="submission" date="2025-08" db="UniProtKB">
        <authorList>
            <consortium name="Ensembl"/>
        </authorList>
    </citation>
    <scope>IDENTIFICATION</scope>
</reference>
<keyword evidence="3 6" id="KW-0732">Signal</keyword>
<dbReference type="Ensembl" id="ENSLBET00000030694.1">
    <property type="protein sequence ID" value="ENSLBEP00000029299.1"/>
    <property type="gene ID" value="ENSLBEG00000022149.1"/>
</dbReference>
<evidence type="ECO:0000256" key="2">
    <source>
        <dbReference type="ARBA" id="ARBA00022525"/>
    </source>
</evidence>
<dbReference type="Gene3D" id="2.40.128.20">
    <property type="match status" value="1"/>
</dbReference>
<sequence>MNMWFSSLFLVAGLFLSCSAQTVEECRPLITPLPTFEPSYGKWIFIMGWIDSEPFKVLFRSAKSQWIHFRETPGQPKELVEDIGISPTYCKYGSSPVTLHMNTAITDKTNFSCTYHSLPTCEGCLLYTVNSRNNNNLLPIMNITNPTTIHEVKGYRAFYLMARENHVKHYELVRTMKTAKCLGFTGEPDFLYDPENSDFSQEREGVRGQSELSTK</sequence>
<reference evidence="7" key="2">
    <citation type="submission" date="2025-09" db="UniProtKB">
        <authorList>
            <consortium name="Ensembl"/>
        </authorList>
    </citation>
    <scope>IDENTIFICATION</scope>
</reference>
<evidence type="ECO:0000313" key="7">
    <source>
        <dbReference type="Ensembl" id="ENSLBEP00000029299.1"/>
    </source>
</evidence>
<dbReference type="GeneTree" id="ENSGT00400000024810"/>
<evidence type="ECO:0000256" key="6">
    <source>
        <dbReference type="SAM" id="SignalP"/>
    </source>
</evidence>
<feature type="signal peptide" evidence="6">
    <location>
        <begin position="1"/>
        <end position="20"/>
    </location>
</feature>
<evidence type="ECO:0000256" key="1">
    <source>
        <dbReference type="ARBA" id="ARBA00004613"/>
    </source>
</evidence>